<organism evidence="2 3">
    <name type="scientific">Wickerhamomyces pijperi</name>
    <name type="common">Yeast</name>
    <name type="synonym">Pichia pijperi</name>
    <dbReference type="NCBI Taxonomy" id="599730"/>
    <lineage>
        <taxon>Eukaryota</taxon>
        <taxon>Fungi</taxon>
        <taxon>Dikarya</taxon>
        <taxon>Ascomycota</taxon>
        <taxon>Saccharomycotina</taxon>
        <taxon>Saccharomycetes</taxon>
        <taxon>Phaffomycetales</taxon>
        <taxon>Wickerhamomycetaceae</taxon>
        <taxon>Wickerhamomyces</taxon>
    </lineage>
</organism>
<evidence type="ECO:0000313" key="3">
    <source>
        <dbReference type="Proteomes" id="UP000774326"/>
    </source>
</evidence>
<feature type="compositionally biased region" description="Polar residues" evidence="1">
    <location>
        <begin position="1"/>
        <end position="22"/>
    </location>
</feature>
<gene>
    <name evidence="2" type="ORF">WICPIJ_008300</name>
</gene>
<feature type="compositionally biased region" description="Polar residues" evidence="1">
    <location>
        <begin position="95"/>
        <end position="107"/>
    </location>
</feature>
<evidence type="ECO:0000313" key="2">
    <source>
        <dbReference type="EMBL" id="KAH3680374.1"/>
    </source>
</evidence>
<evidence type="ECO:0000256" key="1">
    <source>
        <dbReference type="SAM" id="MobiDB-lite"/>
    </source>
</evidence>
<feature type="region of interest" description="Disordered" evidence="1">
    <location>
        <begin position="1"/>
        <end position="107"/>
    </location>
</feature>
<keyword evidence="3" id="KW-1185">Reference proteome</keyword>
<reference evidence="2" key="1">
    <citation type="journal article" date="2021" name="Open Biol.">
        <title>Shared evolutionary footprints suggest mitochondrial oxidative damage underlies multiple complex I losses in fungi.</title>
        <authorList>
            <person name="Schikora-Tamarit M.A."/>
            <person name="Marcet-Houben M."/>
            <person name="Nosek J."/>
            <person name="Gabaldon T."/>
        </authorList>
    </citation>
    <scope>NUCLEOTIDE SEQUENCE</scope>
    <source>
        <strain evidence="2">CBS2887</strain>
    </source>
</reference>
<name>A0A9P8TIT1_WICPI</name>
<reference evidence="2" key="2">
    <citation type="submission" date="2021-01" db="EMBL/GenBank/DDBJ databases">
        <authorList>
            <person name="Schikora-Tamarit M.A."/>
        </authorList>
    </citation>
    <scope>NUCLEOTIDE SEQUENCE</scope>
    <source>
        <strain evidence="2">CBS2887</strain>
    </source>
</reference>
<feature type="non-terminal residue" evidence="2">
    <location>
        <position position="1"/>
    </location>
</feature>
<dbReference type="AlphaFoldDB" id="A0A9P8TIT1"/>
<accession>A0A9P8TIT1</accession>
<protein>
    <submittedName>
        <fullName evidence="2">Uncharacterized protein</fullName>
    </submittedName>
</protein>
<sequence length="107" mass="11106">SYQFPNRNVTGRNPSILPSASIHQYPVAPPGPMMRHSRSDSFGLGQLPQPSNQIMHRPAPAPPLSQHHSPDLQNATGQAGSGSGSGAAGSSNTSVSFLISTPSNPPK</sequence>
<dbReference type="EMBL" id="JAEUBG010004739">
    <property type="protein sequence ID" value="KAH3680374.1"/>
    <property type="molecule type" value="Genomic_DNA"/>
</dbReference>
<dbReference type="Proteomes" id="UP000774326">
    <property type="component" value="Unassembled WGS sequence"/>
</dbReference>
<proteinExistence type="predicted"/>
<comment type="caution">
    <text evidence="2">The sequence shown here is derived from an EMBL/GenBank/DDBJ whole genome shotgun (WGS) entry which is preliminary data.</text>
</comment>